<reference evidence="3" key="1">
    <citation type="submission" date="2021-03" db="EMBL/GenBank/DDBJ databases">
        <title>Pengzhenrongella sicca gen. nov., sp. nov., a new member of suborder Micrococcineae isolated from High-Arctic tundra soil.</title>
        <authorList>
            <person name="Peng F."/>
        </authorList>
    </citation>
    <scope>NUCLEOTIDE SEQUENCE</scope>
    <source>
        <strain evidence="3">LRZ-2</strain>
    </source>
</reference>
<feature type="compositionally biased region" description="Basic and acidic residues" evidence="1">
    <location>
        <begin position="86"/>
        <end position="97"/>
    </location>
</feature>
<evidence type="ECO:0000259" key="2">
    <source>
        <dbReference type="Pfam" id="PF12728"/>
    </source>
</evidence>
<feature type="region of interest" description="Disordered" evidence="1">
    <location>
        <begin position="63"/>
        <end position="97"/>
    </location>
</feature>
<dbReference type="NCBIfam" id="TIGR01764">
    <property type="entry name" value="excise"/>
    <property type="match status" value="1"/>
</dbReference>
<evidence type="ECO:0000313" key="3">
    <source>
        <dbReference type="EMBL" id="QTE31546.1"/>
    </source>
</evidence>
<proteinExistence type="predicted"/>
<evidence type="ECO:0000256" key="1">
    <source>
        <dbReference type="SAM" id="MobiDB-lite"/>
    </source>
</evidence>
<dbReference type="KEGG" id="psic:J4E96_14835"/>
<dbReference type="InterPro" id="IPR010093">
    <property type="entry name" value="SinI_DNA-bd"/>
</dbReference>
<dbReference type="InterPro" id="IPR041657">
    <property type="entry name" value="HTH_17"/>
</dbReference>
<keyword evidence="4" id="KW-1185">Reference proteome</keyword>
<gene>
    <name evidence="3" type="ORF">J4E96_14835</name>
</gene>
<organism evidence="3 4">
    <name type="scientific">Pengzhenrongella sicca</name>
    <dbReference type="NCBI Taxonomy" id="2819238"/>
    <lineage>
        <taxon>Bacteria</taxon>
        <taxon>Bacillati</taxon>
        <taxon>Actinomycetota</taxon>
        <taxon>Actinomycetes</taxon>
        <taxon>Micrococcales</taxon>
        <taxon>Pengzhenrongella</taxon>
    </lineage>
</organism>
<feature type="domain" description="Helix-turn-helix" evidence="2">
    <location>
        <begin position="9"/>
        <end position="57"/>
    </location>
</feature>
<dbReference type="AlphaFoldDB" id="A0A8A4ZM18"/>
<name>A0A8A4ZM18_9MICO</name>
<dbReference type="Proteomes" id="UP000663937">
    <property type="component" value="Chromosome"/>
</dbReference>
<feature type="compositionally biased region" description="Low complexity" evidence="1">
    <location>
        <begin position="68"/>
        <end position="85"/>
    </location>
</feature>
<evidence type="ECO:0000313" key="4">
    <source>
        <dbReference type="Proteomes" id="UP000663937"/>
    </source>
</evidence>
<sequence>MEPPRFISLARACELLGVSSSQGYALVRGGEIPAIQVGGRGIWRIEVRELEAYIQRQYAATRSKIAQDDSSQVDSTQVDSTQVDSTRGDRSRPVSGG</sequence>
<dbReference type="EMBL" id="CP071868">
    <property type="protein sequence ID" value="QTE31546.1"/>
    <property type="molecule type" value="Genomic_DNA"/>
</dbReference>
<accession>A0A8A4ZM18</accession>
<dbReference type="GO" id="GO:0003677">
    <property type="term" value="F:DNA binding"/>
    <property type="evidence" value="ECO:0007669"/>
    <property type="project" value="InterPro"/>
</dbReference>
<protein>
    <submittedName>
        <fullName evidence="3">Helix-turn-helix domain-containing protein</fullName>
    </submittedName>
</protein>
<dbReference type="Pfam" id="PF12728">
    <property type="entry name" value="HTH_17"/>
    <property type="match status" value="1"/>
</dbReference>